<accession>A0A6J5KWZ4</accession>
<dbReference type="EMBL" id="LR796209">
    <property type="protein sequence ID" value="CAB4126541.1"/>
    <property type="molecule type" value="Genomic_DNA"/>
</dbReference>
<gene>
    <name evidence="1" type="ORF">UFOVP75_6</name>
</gene>
<sequence>MNAQALSTVSRSRIRTVTLGTVAPLEANEFGLTVIVEGGYLYFACFNRETMRRSWIQRTPGNATDDIGGAQDFRHDGMLWRDDLHDEMRELFDRTVAALKG</sequence>
<reference evidence="1" key="1">
    <citation type="submission" date="2020-04" db="EMBL/GenBank/DDBJ databases">
        <authorList>
            <person name="Chiriac C."/>
            <person name="Salcher M."/>
            <person name="Ghai R."/>
            <person name="Kavagutti S V."/>
        </authorList>
    </citation>
    <scope>NUCLEOTIDE SEQUENCE</scope>
</reference>
<evidence type="ECO:0000313" key="1">
    <source>
        <dbReference type="EMBL" id="CAB4126541.1"/>
    </source>
</evidence>
<protein>
    <submittedName>
        <fullName evidence="1">Uncharacterized protein</fullName>
    </submittedName>
</protein>
<organism evidence="1">
    <name type="scientific">uncultured Caudovirales phage</name>
    <dbReference type="NCBI Taxonomy" id="2100421"/>
    <lineage>
        <taxon>Viruses</taxon>
        <taxon>Duplodnaviria</taxon>
        <taxon>Heunggongvirae</taxon>
        <taxon>Uroviricota</taxon>
        <taxon>Caudoviricetes</taxon>
        <taxon>Peduoviridae</taxon>
        <taxon>Maltschvirus</taxon>
        <taxon>Maltschvirus maltsch</taxon>
    </lineage>
</organism>
<name>A0A6J5KWZ4_9CAUD</name>
<proteinExistence type="predicted"/>